<dbReference type="Proteomes" id="UP000814140">
    <property type="component" value="Unassembled WGS sequence"/>
</dbReference>
<reference evidence="1" key="1">
    <citation type="submission" date="2021-03" db="EMBL/GenBank/DDBJ databases">
        <authorList>
            <consortium name="DOE Joint Genome Institute"/>
            <person name="Ahrendt S."/>
            <person name="Looney B.P."/>
            <person name="Miyauchi S."/>
            <person name="Morin E."/>
            <person name="Drula E."/>
            <person name="Courty P.E."/>
            <person name="Chicoki N."/>
            <person name="Fauchery L."/>
            <person name="Kohler A."/>
            <person name="Kuo A."/>
            <person name="Labutti K."/>
            <person name="Pangilinan J."/>
            <person name="Lipzen A."/>
            <person name="Riley R."/>
            <person name="Andreopoulos W."/>
            <person name="He G."/>
            <person name="Johnson J."/>
            <person name="Barry K.W."/>
            <person name="Grigoriev I.V."/>
            <person name="Nagy L."/>
            <person name="Hibbett D."/>
            <person name="Henrissat B."/>
            <person name="Matheny P.B."/>
            <person name="Labbe J."/>
            <person name="Martin F."/>
        </authorList>
    </citation>
    <scope>NUCLEOTIDE SEQUENCE</scope>
    <source>
        <strain evidence="1">HHB10654</strain>
    </source>
</reference>
<sequence length="846" mass="94495">MADHPTASWQAMQNGNVFYRRQQLYSLNGKLPNLGDYIVAGCRYAGPLAIMRDNTKLIAVGRATPIFAKAQIQIYSPAGEGLLLFTWDQAKVIRFGWTGDERLVVVNEEGVYRLYDLQGDYTQFSLGSDAGEVGVIDARIHETGLVAMTGSLHLLEVKGWEGAKPLTLANPGLSEPPFVWTLIPPDFTISRHVEVLLSVESSILTVDNLESVDQRVSRGPFTHMAPSPNGKSLALLTFSGMLWVVSTDFQRNLAEFDTGKVVGAEGDVKQVEWCGNDAILVTWDGLALLVGPFGDTLQYFYAGSMFSITEPDGVRIIASDVCDFVQKVPVSTASVFRPGSTSPAAILYDAWENFSHRSPKADENIRSIRPDLVSAVDEIIDAAGQEWEPVWQRKLLNAANFGKAFLDLYNPTDFVNMGKTLKVLNAVRFYEIGIPITHSQYNYLSPTHLISRLTSRNLHLLALRVSSYLSLPPDNVLKHWATAKILKSKPVSGGAGKDADMTGDEEVSRSIVEKFEKLGGVGVSYAEIAKKAWEVGRTGLATMLLDHEPRASDQVPLLLAMKEDRIALQKAVDSGNTDLVYHVLLHLYNRLPLGSFFRLIEDGGSRLAPASRLLQVYAREQNPEMLRDFFYSDDRRVESAVLSLEEAGRMQDPASKVTSIKAAQKFFSEDKERAFEAKMMDEYSRLLNFQQQLEKESSDQITFFGLSVDETIRTCLLNGMVKKADKVKSDFKVPDKRFWYLKLHALTATRDFEGLELFSRSKRSPIGYEAFVRHLVEKGHLKEATAYVARCDAHKRVDLYVECGEWRMAGKECKDRNDKAKLEQLRKSCPNSLIARELDQIATSMK</sequence>
<protein>
    <submittedName>
        <fullName evidence="1">Vacuolar assembling/sorting protein VPS16</fullName>
    </submittedName>
</protein>
<accession>A0ACB8TEH7</accession>
<gene>
    <name evidence="1" type="ORF">BV25DRAFT_1867981</name>
</gene>
<dbReference type="EMBL" id="MU277191">
    <property type="protein sequence ID" value="KAI0066842.1"/>
    <property type="molecule type" value="Genomic_DNA"/>
</dbReference>
<reference evidence="1" key="2">
    <citation type="journal article" date="2022" name="New Phytol.">
        <title>Evolutionary transition to the ectomycorrhizal habit in the genomes of a hyperdiverse lineage of mushroom-forming fungi.</title>
        <authorList>
            <person name="Looney B."/>
            <person name="Miyauchi S."/>
            <person name="Morin E."/>
            <person name="Drula E."/>
            <person name="Courty P.E."/>
            <person name="Kohler A."/>
            <person name="Kuo A."/>
            <person name="LaButti K."/>
            <person name="Pangilinan J."/>
            <person name="Lipzen A."/>
            <person name="Riley R."/>
            <person name="Andreopoulos W."/>
            <person name="He G."/>
            <person name="Johnson J."/>
            <person name="Nolan M."/>
            <person name="Tritt A."/>
            <person name="Barry K.W."/>
            <person name="Grigoriev I.V."/>
            <person name="Nagy L.G."/>
            <person name="Hibbett D."/>
            <person name="Henrissat B."/>
            <person name="Matheny P.B."/>
            <person name="Labbe J."/>
            <person name="Martin F.M."/>
        </authorList>
    </citation>
    <scope>NUCLEOTIDE SEQUENCE</scope>
    <source>
        <strain evidence="1">HHB10654</strain>
    </source>
</reference>
<keyword evidence="2" id="KW-1185">Reference proteome</keyword>
<proteinExistence type="predicted"/>
<comment type="caution">
    <text evidence="1">The sequence shown here is derived from an EMBL/GenBank/DDBJ whole genome shotgun (WGS) entry which is preliminary data.</text>
</comment>
<name>A0ACB8TEH7_9AGAM</name>
<organism evidence="1 2">
    <name type="scientific">Artomyces pyxidatus</name>
    <dbReference type="NCBI Taxonomy" id="48021"/>
    <lineage>
        <taxon>Eukaryota</taxon>
        <taxon>Fungi</taxon>
        <taxon>Dikarya</taxon>
        <taxon>Basidiomycota</taxon>
        <taxon>Agaricomycotina</taxon>
        <taxon>Agaricomycetes</taxon>
        <taxon>Russulales</taxon>
        <taxon>Auriscalpiaceae</taxon>
        <taxon>Artomyces</taxon>
    </lineage>
</organism>
<evidence type="ECO:0000313" key="1">
    <source>
        <dbReference type="EMBL" id="KAI0066842.1"/>
    </source>
</evidence>
<evidence type="ECO:0000313" key="2">
    <source>
        <dbReference type="Proteomes" id="UP000814140"/>
    </source>
</evidence>